<accession>A0A8K0T1E2</accession>
<dbReference type="Pfam" id="PF04982">
    <property type="entry name" value="TM_HPP"/>
    <property type="match status" value="1"/>
</dbReference>
<feature type="transmembrane region" description="Helical" evidence="2">
    <location>
        <begin position="185"/>
        <end position="207"/>
    </location>
</feature>
<evidence type="ECO:0000259" key="3">
    <source>
        <dbReference type="Pfam" id="PF04982"/>
    </source>
</evidence>
<dbReference type="PANTHER" id="PTHR33741">
    <property type="entry name" value="TRANSMEMBRANE PROTEIN DDB_G0269096-RELATED"/>
    <property type="match status" value="1"/>
</dbReference>
<feature type="transmembrane region" description="Helical" evidence="2">
    <location>
        <begin position="116"/>
        <end position="135"/>
    </location>
</feature>
<reference evidence="4" key="1">
    <citation type="journal article" date="2021" name="Nat. Commun.">
        <title>Genetic determinants of endophytism in the Arabidopsis root mycobiome.</title>
        <authorList>
            <person name="Mesny F."/>
            <person name="Miyauchi S."/>
            <person name="Thiergart T."/>
            <person name="Pickel B."/>
            <person name="Atanasova L."/>
            <person name="Karlsson M."/>
            <person name="Huettel B."/>
            <person name="Barry K.W."/>
            <person name="Haridas S."/>
            <person name="Chen C."/>
            <person name="Bauer D."/>
            <person name="Andreopoulos W."/>
            <person name="Pangilinan J."/>
            <person name="LaButti K."/>
            <person name="Riley R."/>
            <person name="Lipzen A."/>
            <person name="Clum A."/>
            <person name="Drula E."/>
            <person name="Henrissat B."/>
            <person name="Kohler A."/>
            <person name="Grigoriev I.V."/>
            <person name="Martin F.M."/>
            <person name="Hacquard S."/>
        </authorList>
    </citation>
    <scope>NUCLEOTIDE SEQUENCE</scope>
    <source>
        <strain evidence="4">MPI-CAGE-AT-0016</strain>
    </source>
</reference>
<organism evidence="4 5">
    <name type="scientific">Plectosphaerella cucumerina</name>
    <dbReference type="NCBI Taxonomy" id="40658"/>
    <lineage>
        <taxon>Eukaryota</taxon>
        <taxon>Fungi</taxon>
        <taxon>Dikarya</taxon>
        <taxon>Ascomycota</taxon>
        <taxon>Pezizomycotina</taxon>
        <taxon>Sordariomycetes</taxon>
        <taxon>Hypocreomycetidae</taxon>
        <taxon>Glomerellales</taxon>
        <taxon>Plectosphaerellaceae</taxon>
        <taxon>Plectosphaerella</taxon>
    </lineage>
</organism>
<feature type="compositionally biased region" description="Acidic residues" evidence="1">
    <location>
        <begin position="254"/>
        <end position="264"/>
    </location>
</feature>
<feature type="domain" description="HPP transmembrane region" evidence="3">
    <location>
        <begin position="54"/>
        <end position="215"/>
    </location>
</feature>
<dbReference type="EMBL" id="JAGPXD010000007">
    <property type="protein sequence ID" value="KAH7347288.1"/>
    <property type="molecule type" value="Genomic_DNA"/>
</dbReference>
<gene>
    <name evidence="4" type="ORF">B0T11DRAFT_140917</name>
</gene>
<evidence type="ECO:0000256" key="1">
    <source>
        <dbReference type="SAM" id="MobiDB-lite"/>
    </source>
</evidence>
<evidence type="ECO:0000256" key="2">
    <source>
        <dbReference type="SAM" id="Phobius"/>
    </source>
</evidence>
<dbReference type="AlphaFoldDB" id="A0A8K0T1E2"/>
<dbReference type="OrthoDB" id="2016548at2759"/>
<protein>
    <submittedName>
        <fullName evidence="4">HPP family protein</fullName>
    </submittedName>
</protein>
<evidence type="ECO:0000313" key="4">
    <source>
        <dbReference type="EMBL" id="KAH7347288.1"/>
    </source>
</evidence>
<proteinExistence type="predicted"/>
<comment type="caution">
    <text evidence="4">The sequence shown here is derived from an EMBL/GenBank/DDBJ whole genome shotgun (WGS) entry which is preliminary data.</text>
</comment>
<dbReference type="Proteomes" id="UP000813385">
    <property type="component" value="Unassembled WGS sequence"/>
</dbReference>
<keyword evidence="2" id="KW-1133">Transmembrane helix</keyword>
<keyword evidence="2" id="KW-0472">Membrane</keyword>
<keyword evidence="2" id="KW-0812">Transmembrane</keyword>
<name>A0A8K0T1E2_9PEZI</name>
<dbReference type="InterPro" id="IPR007065">
    <property type="entry name" value="HPP"/>
</dbReference>
<keyword evidence="5" id="KW-1185">Reference proteome</keyword>
<feature type="transmembrane region" description="Helical" evidence="2">
    <location>
        <begin position="58"/>
        <end position="80"/>
    </location>
</feature>
<dbReference type="InterPro" id="IPR058581">
    <property type="entry name" value="TM_HPP"/>
</dbReference>
<dbReference type="PANTHER" id="PTHR33741:SF5">
    <property type="entry name" value="TRANSMEMBRANE PROTEIN DDB_G0269096-RELATED"/>
    <property type="match status" value="1"/>
</dbReference>
<feature type="region of interest" description="Disordered" evidence="1">
    <location>
        <begin position="243"/>
        <end position="302"/>
    </location>
</feature>
<sequence>MSSTPRSSSRDPRYWGFDIDRYLNPFIPPPPWRHLPLPVSRFFGYRVEKRPNWGNISVVFWAFIGVFCGISLIAVVSHHIPSFEGHGAPIIIGSFGAAAVLEFYSIESPLAQPRNAIVGQLLASITGVGICKLFLLSSHFDNVRWVAGALACASATSIMALTKTVHPPAGATALLAVVDDNVVHLGWFLIPVVLCGCGLMLVVALLVNNIQRQFPMYWWTPEDLRATTLPWVRRDIDLEKQLSGTSAAQAAATDTDDTVAETDGESQAGSSSDDDDGKQRQRKERRSDSESTVRGSARGPHEVDLIIRPGEVIVPEHMYITPEEQQLLESLSHRI</sequence>
<evidence type="ECO:0000313" key="5">
    <source>
        <dbReference type="Proteomes" id="UP000813385"/>
    </source>
</evidence>